<organism evidence="1">
    <name type="scientific">Myoviridae sp. ctwwN25</name>
    <dbReference type="NCBI Taxonomy" id="2825209"/>
    <lineage>
        <taxon>Viruses</taxon>
        <taxon>Duplodnaviria</taxon>
        <taxon>Heunggongvirae</taxon>
        <taxon>Uroviricota</taxon>
        <taxon>Caudoviricetes</taxon>
    </lineage>
</organism>
<protein>
    <submittedName>
        <fullName evidence="1">Uncharacterized protein</fullName>
    </submittedName>
</protein>
<dbReference type="EMBL" id="BK015472">
    <property type="protein sequence ID" value="DAE08618.1"/>
    <property type="molecule type" value="Genomic_DNA"/>
</dbReference>
<evidence type="ECO:0000313" key="1">
    <source>
        <dbReference type="EMBL" id="DAE08618.1"/>
    </source>
</evidence>
<sequence length="142" mass="16508">MKYTPDGDMEIDLSELAKILTDKIPSDILYSSKILVNNALVGDCGRILMNYKNEDVWRLYGFLQVTTGYWIKEVLRNRKVSSLKIRFKRLDIEYESVQSIGEDSIPDTKFINLHFVFRDFQTYAGDCSNSMMLHSIQHTLTK</sequence>
<name>A0A8S5PP34_9CAUD</name>
<accession>A0A8S5PP34</accession>
<reference evidence="1" key="1">
    <citation type="journal article" date="2021" name="Proc. Natl. Acad. Sci. U.S.A.">
        <title>A Catalog of Tens of Thousands of Viruses from Human Metagenomes Reveals Hidden Associations with Chronic Diseases.</title>
        <authorList>
            <person name="Tisza M.J."/>
            <person name="Buck C.B."/>
        </authorList>
    </citation>
    <scope>NUCLEOTIDE SEQUENCE</scope>
    <source>
        <strain evidence="1">CtwwN25</strain>
    </source>
</reference>
<proteinExistence type="predicted"/>